<keyword evidence="11" id="KW-0676">Redox-active center</keyword>
<dbReference type="PIRSF" id="PIRSF036659">
    <property type="entry name" value="BdbC"/>
    <property type="match status" value="1"/>
</dbReference>
<dbReference type="InterPro" id="IPR023380">
    <property type="entry name" value="DsbB-like_sf"/>
</dbReference>
<protein>
    <submittedName>
        <fullName evidence="13">Disulfide bond formation protein B</fullName>
    </submittedName>
</protein>
<dbReference type="NCBIfam" id="NF002849">
    <property type="entry name" value="PRK03113.1"/>
    <property type="match status" value="1"/>
</dbReference>
<dbReference type="GO" id="GO:0006457">
    <property type="term" value="P:protein folding"/>
    <property type="evidence" value="ECO:0007669"/>
    <property type="project" value="InterPro"/>
</dbReference>
<comment type="similarity">
    <text evidence="2">Belongs to the DsbB family. BdbC subfamily.</text>
</comment>
<evidence type="ECO:0000256" key="10">
    <source>
        <dbReference type="ARBA" id="ARBA00023186"/>
    </source>
</evidence>
<keyword evidence="6 12" id="KW-1133">Transmembrane helix</keyword>
<evidence type="ECO:0000256" key="1">
    <source>
        <dbReference type="ARBA" id="ARBA00004141"/>
    </source>
</evidence>
<sequence>MTDSTPQADQQRWLLLFGAWLIATISTLGALFFSEVMSVPPCVLCWYQRIFMFPLVLLLPLALFPLDPKVVRYALPMSLLGLLVAGAHWLLQLGIIPASAMPCSADVPCTEDVIEWFGFLSIPLMSVLAFAGISILLFASHLQGKK</sequence>
<dbReference type="InterPro" id="IPR003752">
    <property type="entry name" value="DiS_bond_form_DsbB/BdbC"/>
</dbReference>
<feature type="transmembrane region" description="Helical" evidence="12">
    <location>
        <begin position="73"/>
        <end position="96"/>
    </location>
</feature>
<reference evidence="13 14" key="1">
    <citation type="submission" date="2020-07" db="EMBL/GenBank/DDBJ databases">
        <title>Complete genome sequence of Chitinibacter sp. 2T18.</title>
        <authorList>
            <person name="Bae J.-W."/>
            <person name="Choi J.-W."/>
        </authorList>
    </citation>
    <scope>NUCLEOTIDE SEQUENCE [LARGE SCALE GENOMIC DNA]</scope>
    <source>
        <strain evidence="13 14">2T18</strain>
    </source>
</reference>
<keyword evidence="4 12" id="KW-0812">Transmembrane</keyword>
<dbReference type="GO" id="GO:0015035">
    <property type="term" value="F:protein-disulfide reductase activity"/>
    <property type="evidence" value="ECO:0007669"/>
    <property type="project" value="InterPro"/>
</dbReference>
<evidence type="ECO:0000256" key="12">
    <source>
        <dbReference type="SAM" id="Phobius"/>
    </source>
</evidence>
<keyword evidence="8 12" id="KW-0472">Membrane</keyword>
<dbReference type="Gene3D" id="1.20.1550.10">
    <property type="entry name" value="DsbB-like"/>
    <property type="match status" value="1"/>
</dbReference>
<evidence type="ECO:0000256" key="4">
    <source>
        <dbReference type="ARBA" id="ARBA00022692"/>
    </source>
</evidence>
<dbReference type="GO" id="GO:0016020">
    <property type="term" value="C:membrane"/>
    <property type="evidence" value="ECO:0007669"/>
    <property type="project" value="UniProtKB-SubCell"/>
</dbReference>
<feature type="transmembrane region" description="Helical" evidence="12">
    <location>
        <begin position="46"/>
        <end position="66"/>
    </location>
</feature>
<organism evidence="13 14">
    <name type="scientific">Chitinibacter bivalviorum</name>
    <dbReference type="NCBI Taxonomy" id="2739434"/>
    <lineage>
        <taxon>Bacteria</taxon>
        <taxon>Pseudomonadati</taxon>
        <taxon>Pseudomonadota</taxon>
        <taxon>Betaproteobacteria</taxon>
        <taxon>Neisseriales</taxon>
        <taxon>Chitinibacteraceae</taxon>
        <taxon>Chitinibacter</taxon>
    </lineage>
</organism>
<comment type="subcellular location">
    <subcellularLocation>
        <location evidence="1">Membrane</location>
        <topology evidence="1">Multi-pass membrane protein</topology>
    </subcellularLocation>
</comment>
<evidence type="ECO:0000256" key="5">
    <source>
        <dbReference type="ARBA" id="ARBA00022982"/>
    </source>
</evidence>
<evidence type="ECO:0000256" key="8">
    <source>
        <dbReference type="ARBA" id="ARBA00023136"/>
    </source>
</evidence>
<feature type="transmembrane region" description="Helical" evidence="12">
    <location>
        <begin position="12"/>
        <end position="34"/>
    </location>
</feature>
<dbReference type="EMBL" id="CP058627">
    <property type="protein sequence ID" value="QLG89970.1"/>
    <property type="molecule type" value="Genomic_DNA"/>
</dbReference>
<keyword evidence="9" id="KW-1015">Disulfide bond</keyword>
<dbReference type="Pfam" id="PF02600">
    <property type="entry name" value="DsbB"/>
    <property type="match status" value="1"/>
</dbReference>
<evidence type="ECO:0000256" key="11">
    <source>
        <dbReference type="ARBA" id="ARBA00023284"/>
    </source>
</evidence>
<dbReference type="InterPro" id="IPR012187">
    <property type="entry name" value="Disulphide_bond_form_BdbC"/>
</dbReference>
<dbReference type="KEGG" id="chiz:HQ393_15545"/>
<accession>A0A7H9BMP8</accession>
<evidence type="ECO:0000256" key="9">
    <source>
        <dbReference type="ARBA" id="ARBA00023157"/>
    </source>
</evidence>
<keyword evidence="5" id="KW-0249">Electron transport</keyword>
<keyword evidence="14" id="KW-1185">Reference proteome</keyword>
<dbReference type="AlphaFoldDB" id="A0A7H9BMP8"/>
<keyword evidence="7" id="KW-0560">Oxidoreductase</keyword>
<dbReference type="HAMAP" id="MF_00287">
    <property type="entry name" value="BdbC"/>
    <property type="match status" value="1"/>
</dbReference>
<dbReference type="SUPFAM" id="SSF158442">
    <property type="entry name" value="DsbB-like"/>
    <property type="match status" value="1"/>
</dbReference>
<dbReference type="PANTHER" id="PTHR43469:SF1">
    <property type="entry name" value="SPBETA PROPHAGE-DERIVED DISULFIDE BOND FORMATION PROTEIN B"/>
    <property type="match status" value="1"/>
</dbReference>
<evidence type="ECO:0000256" key="2">
    <source>
        <dbReference type="ARBA" id="ARBA00007602"/>
    </source>
</evidence>
<keyword evidence="10" id="KW-0143">Chaperone</keyword>
<evidence type="ECO:0000256" key="6">
    <source>
        <dbReference type="ARBA" id="ARBA00022989"/>
    </source>
</evidence>
<keyword evidence="3" id="KW-0813">Transport</keyword>
<dbReference type="PANTHER" id="PTHR43469">
    <property type="entry name" value="DISULFIDE FORMATION PROTEIN-RELATED"/>
    <property type="match status" value="1"/>
</dbReference>
<name>A0A7H9BMP8_9NEIS</name>
<evidence type="ECO:0000256" key="3">
    <source>
        <dbReference type="ARBA" id="ARBA00022448"/>
    </source>
</evidence>
<proteinExistence type="inferred from homology"/>
<dbReference type="Proteomes" id="UP000509597">
    <property type="component" value="Chromosome"/>
</dbReference>
<gene>
    <name evidence="13" type="ORF">HQ393_15545</name>
</gene>
<evidence type="ECO:0000256" key="7">
    <source>
        <dbReference type="ARBA" id="ARBA00023002"/>
    </source>
</evidence>
<feature type="transmembrane region" description="Helical" evidence="12">
    <location>
        <begin position="116"/>
        <end position="139"/>
    </location>
</feature>
<evidence type="ECO:0000313" key="14">
    <source>
        <dbReference type="Proteomes" id="UP000509597"/>
    </source>
</evidence>
<evidence type="ECO:0000313" key="13">
    <source>
        <dbReference type="EMBL" id="QLG89970.1"/>
    </source>
</evidence>